<keyword evidence="13" id="KW-1185">Reference proteome</keyword>
<dbReference type="CDD" id="cd02439">
    <property type="entry name" value="DMB-PRT_CobT"/>
    <property type="match status" value="1"/>
</dbReference>
<reference evidence="12 13" key="1">
    <citation type="submission" date="2019-12" db="EMBL/GenBank/DDBJ databases">
        <authorList>
            <person name="Huq M.A."/>
        </authorList>
    </citation>
    <scope>NUCLEOTIDE SEQUENCE [LARGE SCALE GENOMIC DNA]</scope>
    <source>
        <strain evidence="12 13">MAH-18</strain>
    </source>
</reference>
<dbReference type="HAMAP" id="MF_00230">
    <property type="entry name" value="CobT"/>
    <property type="match status" value="1"/>
</dbReference>
<dbReference type="Gene3D" id="3.40.50.10210">
    <property type="match status" value="1"/>
</dbReference>
<evidence type="ECO:0000256" key="5">
    <source>
        <dbReference type="ARBA" id="ARBA00015486"/>
    </source>
</evidence>
<accession>A0A6L6XXD5</accession>
<dbReference type="GO" id="GO:0009236">
    <property type="term" value="P:cobalamin biosynthetic process"/>
    <property type="evidence" value="ECO:0007669"/>
    <property type="project" value="UniProtKB-UniRule"/>
</dbReference>
<evidence type="ECO:0000313" key="12">
    <source>
        <dbReference type="EMBL" id="MVQ52071.1"/>
    </source>
</evidence>
<dbReference type="NCBIfam" id="TIGR03160">
    <property type="entry name" value="cobT_DBIPRT"/>
    <property type="match status" value="1"/>
</dbReference>
<keyword evidence="8 11" id="KW-0808">Transferase</keyword>
<evidence type="ECO:0000313" key="13">
    <source>
        <dbReference type="Proteomes" id="UP000473525"/>
    </source>
</evidence>
<dbReference type="PANTHER" id="PTHR43463:SF1">
    <property type="entry name" value="NICOTINATE-NUCLEOTIDE--DIMETHYLBENZIMIDAZOLE PHOSPHORIBOSYLTRANSFERASE"/>
    <property type="match status" value="1"/>
</dbReference>
<dbReference type="NCBIfam" id="NF000996">
    <property type="entry name" value="PRK00105.1"/>
    <property type="match status" value="1"/>
</dbReference>
<sequence length="341" mass="33942">MAPPSPTVAAAAAERLAGLATPPGALGRLGELAVWIAAAQGQVPPRPLDNVRLVIFAGDHGVARHGVSAYPPEITGAMVRTFVAGRAGVSALAAAHGVAVRVLDIGVDDDLDGVPDDVRRHKVRRSSGAIHVEDALSAAETEAALAAGAAVAREEVAAGAQVLISGDMGIGNTTPAAALVAAGLGLPASEVTGRGTGIDAGAWTHKVEVIDRALARAGDSLTDPVACLTALGSADLAASTGYLLEAARLGVPVVLDGLMAVACALTADRIEPGAAAWYVAGHRSTEPAQSLALAKLGLEPLLDLGLRLGEGSGAVAAVPLLRSAVAVLRDVALLSELLPDA</sequence>
<name>A0A6L6XXD5_9ACTN</name>
<dbReference type="UniPathway" id="UPA00061">
    <property type="reaction ID" value="UER00516"/>
</dbReference>
<evidence type="ECO:0000256" key="8">
    <source>
        <dbReference type="ARBA" id="ARBA00022679"/>
    </source>
</evidence>
<comment type="similarity">
    <text evidence="3 11">Belongs to the CobT family.</text>
</comment>
<dbReference type="Gene3D" id="1.10.1610.10">
    <property type="match status" value="1"/>
</dbReference>
<proteinExistence type="inferred from homology"/>
<dbReference type="SUPFAM" id="SSF52733">
    <property type="entry name" value="Nicotinate mononucleotide:5,6-dimethylbenzimidazole phosphoribosyltransferase (CobT)"/>
    <property type="match status" value="1"/>
</dbReference>
<keyword evidence="6 11" id="KW-0169">Cobalamin biosynthesis</keyword>
<dbReference type="AlphaFoldDB" id="A0A6L6XXD5"/>
<comment type="caution">
    <text evidence="12">The sequence shown here is derived from an EMBL/GenBank/DDBJ whole genome shotgun (WGS) entry which is preliminary data.</text>
</comment>
<dbReference type="InterPro" id="IPR017846">
    <property type="entry name" value="Nict_dMeBzImd_PRibTrfase_bact"/>
</dbReference>
<dbReference type="PANTHER" id="PTHR43463">
    <property type="entry name" value="NICOTINATE-NUCLEOTIDE--DIMETHYLBENZIMIDAZOLE PHOSPHORIBOSYLTRANSFERASE"/>
    <property type="match status" value="1"/>
</dbReference>
<dbReference type="EC" id="2.4.2.21" evidence="4 11"/>
<feature type="active site" description="Proton acceptor" evidence="11">
    <location>
        <position position="310"/>
    </location>
</feature>
<protein>
    <recommendedName>
        <fullName evidence="5 11">Nicotinate-nucleotide--dimethylbenzimidazole phosphoribosyltransferase</fullName>
        <shortName evidence="11">NN:DBI PRT</shortName>
        <ecNumber evidence="4 11">2.4.2.21</ecNumber>
    </recommendedName>
    <alternativeName>
        <fullName evidence="9 11">N(1)-alpha-phosphoribosyltransferase</fullName>
    </alternativeName>
</protein>
<dbReference type="InterPro" id="IPR023195">
    <property type="entry name" value="Nict_dMeBzImd_PRibTrfase_N"/>
</dbReference>
<evidence type="ECO:0000256" key="4">
    <source>
        <dbReference type="ARBA" id="ARBA00011991"/>
    </source>
</evidence>
<dbReference type="GO" id="GO:0008939">
    <property type="term" value="F:nicotinate-nucleotide-dimethylbenzimidazole phosphoribosyltransferase activity"/>
    <property type="evidence" value="ECO:0007669"/>
    <property type="project" value="UniProtKB-UniRule"/>
</dbReference>
<dbReference type="Pfam" id="PF02277">
    <property type="entry name" value="DBI_PRT"/>
    <property type="match status" value="1"/>
</dbReference>
<gene>
    <name evidence="11 12" type="primary">cobT</name>
    <name evidence="12" type="ORF">GON03_23055</name>
</gene>
<evidence type="ECO:0000256" key="10">
    <source>
        <dbReference type="ARBA" id="ARBA00047340"/>
    </source>
</evidence>
<dbReference type="EMBL" id="WSEK01000005">
    <property type="protein sequence ID" value="MVQ52071.1"/>
    <property type="molecule type" value="Genomic_DNA"/>
</dbReference>
<organism evidence="12 13">
    <name type="scientific">Nocardioides agri</name>
    <dbReference type="NCBI Taxonomy" id="2682843"/>
    <lineage>
        <taxon>Bacteria</taxon>
        <taxon>Bacillati</taxon>
        <taxon>Actinomycetota</taxon>
        <taxon>Actinomycetes</taxon>
        <taxon>Propionibacteriales</taxon>
        <taxon>Nocardioidaceae</taxon>
        <taxon>Nocardioides</taxon>
    </lineage>
</organism>
<evidence type="ECO:0000256" key="9">
    <source>
        <dbReference type="ARBA" id="ARBA00030686"/>
    </source>
</evidence>
<evidence type="ECO:0000256" key="11">
    <source>
        <dbReference type="HAMAP-Rule" id="MF_00230"/>
    </source>
</evidence>
<dbReference type="InterPro" id="IPR036087">
    <property type="entry name" value="Nict_dMeBzImd_PRibTrfase_sf"/>
</dbReference>
<comment type="pathway">
    <text evidence="2 11">Nucleoside biosynthesis; alpha-ribazole biosynthesis; alpha-ribazole from 5,6-dimethylbenzimidazole: step 1/2.</text>
</comment>
<evidence type="ECO:0000256" key="7">
    <source>
        <dbReference type="ARBA" id="ARBA00022676"/>
    </source>
</evidence>
<evidence type="ECO:0000256" key="3">
    <source>
        <dbReference type="ARBA" id="ARBA00007110"/>
    </source>
</evidence>
<dbReference type="Proteomes" id="UP000473525">
    <property type="component" value="Unassembled WGS sequence"/>
</dbReference>
<dbReference type="InterPro" id="IPR003200">
    <property type="entry name" value="Nict_dMeBzImd_PRibTrfase"/>
</dbReference>
<evidence type="ECO:0000256" key="6">
    <source>
        <dbReference type="ARBA" id="ARBA00022573"/>
    </source>
</evidence>
<evidence type="ECO:0000256" key="2">
    <source>
        <dbReference type="ARBA" id="ARBA00005049"/>
    </source>
</evidence>
<evidence type="ECO:0000256" key="1">
    <source>
        <dbReference type="ARBA" id="ARBA00002197"/>
    </source>
</evidence>
<comment type="catalytic activity">
    <reaction evidence="10 11">
        <text>5,6-dimethylbenzimidazole + nicotinate beta-D-ribonucleotide = alpha-ribazole 5'-phosphate + nicotinate + H(+)</text>
        <dbReference type="Rhea" id="RHEA:11196"/>
        <dbReference type="ChEBI" id="CHEBI:15378"/>
        <dbReference type="ChEBI" id="CHEBI:15890"/>
        <dbReference type="ChEBI" id="CHEBI:32544"/>
        <dbReference type="ChEBI" id="CHEBI:57502"/>
        <dbReference type="ChEBI" id="CHEBI:57918"/>
        <dbReference type="EC" id="2.4.2.21"/>
    </reaction>
</comment>
<keyword evidence="7 11" id="KW-0328">Glycosyltransferase</keyword>
<comment type="function">
    <text evidence="1 11">Catalyzes the synthesis of alpha-ribazole-5'-phosphate from nicotinate mononucleotide (NAMN) and 5,6-dimethylbenzimidazole (DMB).</text>
</comment>